<accession>R4PVX6</accession>
<evidence type="ECO:0000313" key="3">
    <source>
        <dbReference type="Proteomes" id="UP000013893"/>
    </source>
</evidence>
<proteinExistence type="predicted"/>
<dbReference type="KEGG" id="saal:L336_0708"/>
<dbReference type="STRING" id="1332188.L336_0708"/>
<dbReference type="RefSeq" id="WP_015641860.1">
    <property type="nucleotide sequence ID" value="NC_021219.1"/>
</dbReference>
<gene>
    <name evidence="2" type="ORF">L336_0708</name>
</gene>
<keyword evidence="3" id="KW-1185">Reference proteome</keyword>
<feature type="region of interest" description="Disordered" evidence="1">
    <location>
        <begin position="82"/>
        <end position="105"/>
    </location>
</feature>
<evidence type="ECO:0000256" key="1">
    <source>
        <dbReference type="SAM" id="MobiDB-lite"/>
    </source>
</evidence>
<name>R4PVX6_9BACT</name>
<dbReference type="Proteomes" id="UP000013893">
    <property type="component" value="Chromosome"/>
</dbReference>
<protein>
    <submittedName>
        <fullName evidence="2">Uncharacterized protein</fullName>
    </submittedName>
</protein>
<dbReference type="HOGENOM" id="CLU_2231712_0_0_0"/>
<organism evidence="2 3">
    <name type="scientific">Candidatus Saccharimonas aalborgensis</name>
    <dbReference type="NCBI Taxonomy" id="1332188"/>
    <lineage>
        <taxon>Bacteria</taxon>
        <taxon>Candidatus Saccharimonadota</taxon>
        <taxon>Candidatus Saccharimonadia</taxon>
        <taxon>Candidatus Saccharimonadales</taxon>
        <taxon>Candidatus Saccharimonadaceae</taxon>
        <taxon>Candidatus Saccharimonas</taxon>
    </lineage>
</organism>
<sequence>MNRDELLALREQIVDTTRQLALDGNASAEDKIDILIGLIHSGDSSPELFHRAYETASSLESDDKKMDAMLDLLYEVDARISASDTENASQGQTAEAAESGDQPSA</sequence>
<dbReference type="EMBL" id="CP005957">
    <property type="protein sequence ID" value="AGL62410.1"/>
    <property type="molecule type" value="Genomic_DNA"/>
</dbReference>
<reference evidence="2 3" key="1">
    <citation type="journal article" date="2013" name="Nat. Biotechnol.">
        <title>Genome sequences of rare, uncultured bacteria obtained by differential coverage binning of multiple metagenomes.</title>
        <authorList>
            <person name="Albertsen M."/>
            <person name="Hugenholtz P."/>
            <person name="Skarshewski A."/>
            <person name="Nielsen K.L."/>
            <person name="Tyson G.W."/>
            <person name="Nielsen P.H."/>
        </authorList>
    </citation>
    <scope>NUCLEOTIDE SEQUENCE [LARGE SCALE GENOMIC DNA]</scope>
    <source>
        <strain evidence="2">TM71</strain>
    </source>
</reference>
<feature type="compositionally biased region" description="Polar residues" evidence="1">
    <location>
        <begin position="82"/>
        <end position="93"/>
    </location>
</feature>
<dbReference type="AlphaFoldDB" id="R4PVX6"/>
<evidence type="ECO:0000313" key="2">
    <source>
        <dbReference type="EMBL" id="AGL62410.1"/>
    </source>
</evidence>